<comment type="function">
    <text evidence="9">Auxin response factors (ARFs) are transcriptional factors that bind specifically to the DNA sequence 5'-TGTCTC-3' found in the auxin-responsive promoter elements (AuxREs). Could act as transcriptional activator or repressor. Formation of heterodimers with Aux/IAA proteins may alter their ability to modulate early auxin response genes expression.</text>
</comment>
<evidence type="ECO:0000256" key="3">
    <source>
        <dbReference type="ARBA" id="ARBA00011726"/>
    </source>
</evidence>
<dbReference type="InterPro" id="IPR044835">
    <property type="entry name" value="ARF_plant"/>
</dbReference>
<proteinExistence type="evidence at transcript level"/>
<accession>E4MX11</accession>
<dbReference type="FunFam" id="2.30.30.1040:FF:000002">
    <property type="entry name" value="Auxin response factor"/>
    <property type="match status" value="1"/>
</dbReference>
<dbReference type="PANTHER" id="PTHR31384:SF193">
    <property type="entry name" value="AUXIN RESPONSE FACTOR 10"/>
    <property type="match status" value="1"/>
</dbReference>
<dbReference type="PROSITE" id="PS50863">
    <property type="entry name" value="B3"/>
    <property type="match status" value="1"/>
</dbReference>
<comment type="subunit">
    <text evidence="3 10">Homodimers and heterodimers.</text>
</comment>
<evidence type="ECO:0000256" key="5">
    <source>
        <dbReference type="ARBA" id="ARBA00023125"/>
    </source>
</evidence>
<comment type="subcellular location">
    <subcellularLocation>
        <location evidence="1 10">Nucleus</location>
    </subcellularLocation>
</comment>
<dbReference type="GO" id="GO:0007389">
    <property type="term" value="P:pattern specification process"/>
    <property type="evidence" value="ECO:0007669"/>
    <property type="project" value="UniProtKB-ARBA"/>
</dbReference>
<dbReference type="EMBL" id="AK353058">
    <property type="protein sequence ID" value="BAJ34144.1"/>
    <property type="molecule type" value="mRNA"/>
</dbReference>
<evidence type="ECO:0000256" key="6">
    <source>
        <dbReference type="ARBA" id="ARBA00023163"/>
    </source>
</evidence>
<dbReference type="PROSITE" id="PS51745">
    <property type="entry name" value="PB1"/>
    <property type="match status" value="1"/>
</dbReference>
<dbReference type="Pfam" id="PF06507">
    <property type="entry name" value="ARF_AD"/>
    <property type="match status" value="1"/>
</dbReference>
<reference evidence="13" key="2">
    <citation type="journal article" date="2010" name="BMC Plant Biol.">
        <title>Comparative genomic analysis of 1047 completely sequenced cDNAs from an Arabidopsis-related model halophyte, Thellungiella halophila.</title>
        <authorList>
            <person name="Taji T."/>
            <person name="Komatsu K."/>
            <person name="Katori T."/>
            <person name="Kawasaki Y."/>
            <person name="Sakata Y."/>
            <person name="Tanaka S."/>
            <person name="Kobayashi M."/>
            <person name="Toyoda A."/>
            <person name="Seki M."/>
            <person name="Shinozaki K."/>
        </authorList>
    </citation>
    <scope>NUCLEOTIDE SEQUENCE</scope>
</reference>
<dbReference type="GO" id="GO:0005634">
    <property type="term" value="C:nucleus"/>
    <property type="evidence" value="ECO:0007669"/>
    <property type="project" value="UniProtKB-SubCell"/>
</dbReference>
<dbReference type="GO" id="GO:0048829">
    <property type="term" value="P:root cap development"/>
    <property type="evidence" value="ECO:0007669"/>
    <property type="project" value="UniProtKB-ARBA"/>
</dbReference>
<dbReference type="InterPro" id="IPR015300">
    <property type="entry name" value="DNA-bd_pseudobarrel_sf"/>
</dbReference>
<dbReference type="Gene3D" id="3.10.20.90">
    <property type="entry name" value="Phosphatidylinositol 3-kinase Catalytic Subunit, Chain A, domain 1"/>
    <property type="match status" value="1"/>
</dbReference>
<feature type="domain" description="PB1" evidence="12">
    <location>
        <begin position="589"/>
        <end position="677"/>
    </location>
</feature>
<dbReference type="Gene3D" id="2.40.330.10">
    <property type="entry name" value="DNA-binding pseudobarrel domain"/>
    <property type="match status" value="1"/>
</dbReference>
<keyword evidence="4 10" id="KW-0805">Transcription regulation</keyword>
<evidence type="ECO:0000259" key="11">
    <source>
        <dbReference type="PROSITE" id="PS50863"/>
    </source>
</evidence>
<evidence type="ECO:0000256" key="10">
    <source>
        <dbReference type="RuleBase" id="RU004561"/>
    </source>
</evidence>
<sequence>MEQEKSLDPQLWHACAGSMVQIPSVNSTVFYFAQGHTEHAHAPPDFHAPRVPPLILCRVVAVKFLADAETDEVFSKITLLPLPGNDLDLENDAVLGLTPSPDGNGPNGNEKPASFAKTLTQSDANNGGGFSVPRYCAETIFPRLDYTAEPPVQTVIAKDIHGETWKFRHIYRGTPRRHLLTTGWSTFVNQKKLIAGDSIVFLRSESGDLCVGIRRAKRGGLGSNGVGSDNNNIPYPGFSGFLRDDETTTSKLMMMKRSGGNGNDANAAAGGGRVRVEAVAEAVARAARGQAFEVVYYPRASTPEFCVKASDVRSAMRIRWCSGMRFKMAFETEDSSRISWFMGTVSAVQVADPIRWPNSPWRLLQVAWDEPDLLQNVKRVSPWLVELVSNMPTIHLSPFSPRKKLRIPQPFEFPFDGTKFPFFANNNGESMCYLSNDNNNNAPAGIQGARQAQQLFGSPSPSLLSDLNNLNSYSAVNKLHQSSSPAMFLSGFNPRHHHYDNIVLSRQGRDTEFNNNNNISCSLTMGNPGLVHDKKKSGSVKTHQFLLFGQPILTEQQVMNRKRSLEEEAEAAQEEKTGSWNYGLQGLETGHCKVFMESEDVGRTLDLSVIGSYQELYRKLAEMFCIEERSDLLTHVVYRDANGVIKRIGDEPFSDFMRATKRLTIKMDIGGDNVRKTWITGIRNGENGIDSSTKTGPLSIFA</sequence>
<dbReference type="Gene3D" id="2.30.30.1040">
    <property type="match status" value="1"/>
</dbReference>
<dbReference type="GO" id="GO:0003677">
    <property type="term" value="F:DNA binding"/>
    <property type="evidence" value="ECO:0007669"/>
    <property type="project" value="UniProtKB-KW"/>
</dbReference>
<feature type="domain" description="TF-B3" evidence="11">
    <location>
        <begin position="115"/>
        <end position="217"/>
    </location>
</feature>
<keyword evidence="8 10" id="KW-0927">Auxin signaling pathway</keyword>
<dbReference type="GO" id="GO:0009734">
    <property type="term" value="P:auxin-activated signaling pathway"/>
    <property type="evidence" value="ECO:0007669"/>
    <property type="project" value="UniProtKB-KW"/>
</dbReference>
<dbReference type="FunFam" id="3.10.20.90:FF:000261">
    <property type="entry name" value="Auxin response factor"/>
    <property type="match status" value="1"/>
</dbReference>
<dbReference type="InterPro" id="IPR010525">
    <property type="entry name" value="ARF_dom"/>
</dbReference>
<dbReference type="SUPFAM" id="SSF101936">
    <property type="entry name" value="DNA-binding pseudobarrel domain"/>
    <property type="match status" value="1"/>
</dbReference>
<dbReference type="Pfam" id="PF02362">
    <property type="entry name" value="B3"/>
    <property type="match status" value="1"/>
</dbReference>
<dbReference type="FunFam" id="2.40.330.10:FF:000001">
    <property type="entry name" value="Auxin response factor"/>
    <property type="match status" value="1"/>
</dbReference>
<dbReference type="InterPro" id="IPR053793">
    <property type="entry name" value="PB1-like"/>
</dbReference>
<keyword evidence="5 10" id="KW-0238">DNA-binding</keyword>
<evidence type="ECO:0000313" key="13">
    <source>
        <dbReference type="EMBL" id="BAJ34144.1"/>
    </source>
</evidence>
<evidence type="ECO:0000256" key="9">
    <source>
        <dbReference type="ARBA" id="ARBA00037697"/>
    </source>
</evidence>
<dbReference type="GO" id="GO:0006355">
    <property type="term" value="P:regulation of DNA-templated transcription"/>
    <property type="evidence" value="ECO:0007669"/>
    <property type="project" value="InterPro"/>
</dbReference>
<dbReference type="SMART" id="SM01019">
    <property type="entry name" value="B3"/>
    <property type="match status" value="1"/>
</dbReference>
<dbReference type="AlphaFoldDB" id="E4MX11"/>
<reference evidence="13" key="1">
    <citation type="journal article" date="2008" name="BMC Plant Biol.">
        <title>Large-scale collection and annotation of full-length enriched cDNAs from a model halophyte, Thellungiella halophila.</title>
        <authorList>
            <person name="Taji T."/>
            <person name="Sakurai T."/>
            <person name="Mochida K."/>
            <person name="Ishiwata A."/>
            <person name="Kurotani A."/>
            <person name="Totoki Y."/>
            <person name="Toyoda A."/>
            <person name="Sakaki Y."/>
            <person name="Seki M."/>
            <person name="Ono H."/>
            <person name="Sakata Y."/>
            <person name="Tanaka S."/>
            <person name="Shinozaki K."/>
        </authorList>
    </citation>
    <scope>NUCLEOTIDE SEQUENCE</scope>
</reference>
<organism evidence="13">
    <name type="scientific">Eutrema halophilum</name>
    <name type="common">Salt cress</name>
    <name type="synonym">Sisymbrium halophilum</name>
    <dbReference type="NCBI Taxonomy" id="98038"/>
    <lineage>
        <taxon>Eukaryota</taxon>
        <taxon>Viridiplantae</taxon>
        <taxon>Streptophyta</taxon>
        <taxon>Embryophyta</taxon>
        <taxon>Tracheophyta</taxon>
        <taxon>Spermatophyta</taxon>
        <taxon>Magnoliopsida</taxon>
        <taxon>eudicotyledons</taxon>
        <taxon>Gunneridae</taxon>
        <taxon>Pentapetalae</taxon>
        <taxon>rosids</taxon>
        <taxon>malvids</taxon>
        <taxon>Brassicales</taxon>
        <taxon>Brassicaceae</taxon>
        <taxon>Eutremeae</taxon>
        <taxon>Eutrema</taxon>
    </lineage>
</organism>
<dbReference type="CDD" id="cd10017">
    <property type="entry name" value="B3_DNA"/>
    <property type="match status" value="1"/>
</dbReference>
<dbReference type="PANTHER" id="PTHR31384">
    <property type="entry name" value="AUXIN RESPONSE FACTOR 4-RELATED"/>
    <property type="match status" value="1"/>
</dbReference>
<name>E4MX11_EUTHA</name>
<dbReference type="InterPro" id="IPR003340">
    <property type="entry name" value="B3_DNA-bd"/>
</dbReference>
<evidence type="ECO:0000259" key="12">
    <source>
        <dbReference type="PROSITE" id="PS51745"/>
    </source>
</evidence>
<protein>
    <recommendedName>
        <fullName evidence="10">Auxin response factor</fullName>
    </recommendedName>
</protein>
<comment type="similarity">
    <text evidence="2 10">Belongs to the ARF family.</text>
</comment>
<dbReference type="SMR" id="E4MX11"/>
<evidence type="ECO:0000256" key="7">
    <source>
        <dbReference type="ARBA" id="ARBA00023242"/>
    </source>
</evidence>
<evidence type="ECO:0000256" key="4">
    <source>
        <dbReference type="ARBA" id="ARBA00023015"/>
    </source>
</evidence>
<evidence type="ECO:0000256" key="8">
    <source>
        <dbReference type="ARBA" id="ARBA00023294"/>
    </source>
</evidence>
<evidence type="ECO:0000256" key="1">
    <source>
        <dbReference type="ARBA" id="ARBA00004123"/>
    </source>
</evidence>
<dbReference type="GO" id="GO:0051301">
    <property type="term" value="P:cell division"/>
    <property type="evidence" value="ECO:0007669"/>
    <property type="project" value="UniProtKB-ARBA"/>
</dbReference>
<keyword evidence="6 10" id="KW-0804">Transcription</keyword>
<keyword evidence="7 10" id="KW-0539">Nucleus</keyword>
<evidence type="ECO:0000256" key="2">
    <source>
        <dbReference type="ARBA" id="ARBA00007853"/>
    </source>
</evidence>